<accession>A0A8H5JJ33</accession>
<gene>
    <name evidence="1" type="ORF">FMEXI_1207</name>
</gene>
<organism evidence="1 2">
    <name type="scientific">Fusarium mexicanum</name>
    <dbReference type="NCBI Taxonomy" id="751941"/>
    <lineage>
        <taxon>Eukaryota</taxon>
        <taxon>Fungi</taxon>
        <taxon>Dikarya</taxon>
        <taxon>Ascomycota</taxon>
        <taxon>Pezizomycotina</taxon>
        <taxon>Sordariomycetes</taxon>
        <taxon>Hypocreomycetidae</taxon>
        <taxon>Hypocreales</taxon>
        <taxon>Nectriaceae</taxon>
        <taxon>Fusarium</taxon>
        <taxon>Fusarium fujikuroi species complex</taxon>
    </lineage>
</organism>
<reference evidence="1 2" key="1">
    <citation type="submission" date="2020-05" db="EMBL/GenBank/DDBJ databases">
        <title>Identification and distribution of gene clusters putatively required for synthesis of sphingolipid metabolism inhibitors in phylogenetically diverse species of the filamentous fungus Fusarium.</title>
        <authorList>
            <person name="Kim H.-S."/>
            <person name="Busman M."/>
            <person name="Brown D.W."/>
            <person name="Divon H."/>
            <person name="Uhlig S."/>
            <person name="Proctor R.H."/>
        </authorList>
    </citation>
    <scope>NUCLEOTIDE SEQUENCE [LARGE SCALE GENOMIC DNA]</scope>
    <source>
        <strain evidence="1 2">NRRL 53147</strain>
    </source>
</reference>
<evidence type="ECO:0000313" key="2">
    <source>
        <dbReference type="Proteomes" id="UP000522262"/>
    </source>
</evidence>
<comment type="caution">
    <text evidence="1">The sequence shown here is derived from an EMBL/GenBank/DDBJ whole genome shotgun (WGS) entry which is preliminary data.</text>
</comment>
<dbReference type="AlphaFoldDB" id="A0A8H5JJ33"/>
<protein>
    <submittedName>
        <fullName evidence="1">Uncharacterized protein</fullName>
    </submittedName>
</protein>
<evidence type="ECO:0000313" key="1">
    <source>
        <dbReference type="EMBL" id="KAF5556364.1"/>
    </source>
</evidence>
<sequence>MIAAFRHAWNYSRLGTFKQTFLYHKAQTMRLVNEQLRPSAFVPFCADHIITLCFSECTFGNFKAADTHLMGMLSYMETRGNPKDEQEEIAHELCDRYFIVAYNMIQGLKSRVDDYLASPAGAAYNSRYQLTPQELEQLIPEWHSYEANGAGLCLEAMSLLPSFFASSAICPKLNPVNPCRVISCLKGITRIFEMRGSSKHSIPHDASPYELWDHGDPSRLFSAVVEAHIESCSPASAVANGPRAYLQSSWTGIIVTSGMYLNSVLGVWNSGQPEQDQLLHYILRSSFQDLKTCFAGSDMHSPSSRELIFWKLFVSAFHLARARLEGCNAWTDSLNLEFRSMIRVIAREMNMLSWQDARTSLAQIVWPAGFDREDLAKALWDETMAAKLGD</sequence>
<keyword evidence="2" id="KW-1185">Reference proteome</keyword>
<proteinExistence type="predicted"/>
<dbReference type="Proteomes" id="UP000522262">
    <property type="component" value="Unassembled WGS sequence"/>
</dbReference>
<name>A0A8H5JJ33_9HYPO</name>
<dbReference type="EMBL" id="JAAOAM010000026">
    <property type="protein sequence ID" value="KAF5556364.1"/>
    <property type="molecule type" value="Genomic_DNA"/>
</dbReference>